<evidence type="ECO:0000313" key="1">
    <source>
        <dbReference type="EMBL" id="QEL18593.1"/>
    </source>
</evidence>
<dbReference type="AlphaFoldDB" id="A0A5C1AK64"/>
<proteinExistence type="predicted"/>
<name>A0A5C1AK64_9BACT</name>
<dbReference type="RefSeq" id="WP_149113084.1">
    <property type="nucleotide sequence ID" value="NZ_CP042425.1"/>
</dbReference>
<organism evidence="1 2">
    <name type="scientific">Limnoglobus roseus</name>
    <dbReference type="NCBI Taxonomy" id="2598579"/>
    <lineage>
        <taxon>Bacteria</taxon>
        <taxon>Pseudomonadati</taxon>
        <taxon>Planctomycetota</taxon>
        <taxon>Planctomycetia</taxon>
        <taxon>Gemmatales</taxon>
        <taxon>Gemmataceae</taxon>
        <taxon>Limnoglobus</taxon>
    </lineage>
</organism>
<keyword evidence="2" id="KW-1185">Reference proteome</keyword>
<protein>
    <submittedName>
        <fullName evidence="1">Site-specific integrase</fullName>
    </submittedName>
</protein>
<accession>A0A5C1AK64</accession>
<reference evidence="2" key="1">
    <citation type="submission" date="2019-08" db="EMBL/GenBank/DDBJ databases">
        <title>Limnoglobus roseus gen. nov., sp. nov., a novel freshwater planctomycete with a giant genome from the family Gemmataceae.</title>
        <authorList>
            <person name="Kulichevskaya I.S."/>
            <person name="Naumoff D.G."/>
            <person name="Miroshnikov K."/>
            <person name="Ivanova A."/>
            <person name="Philippov D.A."/>
            <person name="Hakobyan A."/>
            <person name="Rijpstra I.C."/>
            <person name="Sinninghe Damste J.S."/>
            <person name="Liesack W."/>
            <person name="Dedysh S.N."/>
        </authorList>
    </citation>
    <scope>NUCLEOTIDE SEQUENCE [LARGE SCALE GENOMIC DNA]</scope>
    <source>
        <strain evidence="2">PX52</strain>
    </source>
</reference>
<dbReference type="KEGG" id="lrs:PX52LOC_05625"/>
<dbReference type="EMBL" id="CP042425">
    <property type="protein sequence ID" value="QEL18593.1"/>
    <property type="molecule type" value="Genomic_DNA"/>
</dbReference>
<gene>
    <name evidence="1" type="ORF">PX52LOC_05625</name>
</gene>
<evidence type="ECO:0000313" key="2">
    <source>
        <dbReference type="Proteomes" id="UP000324974"/>
    </source>
</evidence>
<dbReference type="Proteomes" id="UP000324974">
    <property type="component" value="Chromosome"/>
</dbReference>
<sequence>MAAVIDLYIEYAKSRLEPATLEERKRYFQSFAESHGFRGVNDRECLPYHLTAWVDSHTEWESDWTRSHAVSIIHRPFN</sequence>